<keyword evidence="1" id="KW-0812">Transmembrane</keyword>
<name>A0ABD5Y2V9_9EURY</name>
<keyword evidence="1" id="KW-0472">Membrane</keyword>
<feature type="transmembrane region" description="Helical" evidence="1">
    <location>
        <begin position="133"/>
        <end position="156"/>
    </location>
</feature>
<dbReference type="Proteomes" id="UP001596432">
    <property type="component" value="Unassembled WGS sequence"/>
</dbReference>
<evidence type="ECO:0008006" key="4">
    <source>
        <dbReference type="Google" id="ProtNLM"/>
    </source>
</evidence>
<dbReference type="EMBL" id="JBHTAS010000001">
    <property type="protein sequence ID" value="MFC7140601.1"/>
    <property type="molecule type" value="Genomic_DNA"/>
</dbReference>
<evidence type="ECO:0000313" key="3">
    <source>
        <dbReference type="Proteomes" id="UP001596432"/>
    </source>
</evidence>
<comment type="caution">
    <text evidence="2">The sequence shown here is derived from an EMBL/GenBank/DDBJ whole genome shotgun (WGS) entry which is preliminary data.</text>
</comment>
<keyword evidence="3" id="KW-1185">Reference proteome</keyword>
<proteinExistence type="predicted"/>
<feature type="transmembrane region" description="Helical" evidence="1">
    <location>
        <begin position="92"/>
        <end position="113"/>
    </location>
</feature>
<dbReference type="GeneID" id="78820897"/>
<evidence type="ECO:0000313" key="2">
    <source>
        <dbReference type="EMBL" id="MFC7140601.1"/>
    </source>
</evidence>
<reference evidence="2 3" key="1">
    <citation type="journal article" date="2019" name="Int. J. Syst. Evol. Microbiol.">
        <title>The Global Catalogue of Microorganisms (GCM) 10K type strain sequencing project: providing services to taxonomists for standard genome sequencing and annotation.</title>
        <authorList>
            <consortium name="The Broad Institute Genomics Platform"/>
            <consortium name="The Broad Institute Genome Sequencing Center for Infectious Disease"/>
            <person name="Wu L."/>
            <person name="Ma J."/>
        </authorList>
    </citation>
    <scope>NUCLEOTIDE SEQUENCE [LARGE SCALE GENOMIC DNA]</scope>
    <source>
        <strain evidence="2 3">XZYJT29</strain>
    </source>
</reference>
<keyword evidence="1" id="KW-1133">Transmembrane helix</keyword>
<gene>
    <name evidence="2" type="ORF">ACFQMA_12285</name>
</gene>
<feature type="transmembrane region" description="Helical" evidence="1">
    <location>
        <begin position="64"/>
        <end position="85"/>
    </location>
</feature>
<organism evidence="2 3">
    <name type="scientific">Halosimplex aquaticum</name>
    <dbReference type="NCBI Taxonomy" id="3026162"/>
    <lineage>
        <taxon>Archaea</taxon>
        <taxon>Methanobacteriati</taxon>
        <taxon>Methanobacteriota</taxon>
        <taxon>Stenosarchaea group</taxon>
        <taxon>Halobacteria</taxon>
        <taxon>Halobacteriales</taxon>
        <taxon>Haloarculaceae</taxon>
        <taxon>Halosimplex</taxon>
    </lineage>
</organism>
<dbReference type="AlphaFoldDB" id="A0ABD5Y2V9"/>
<protein>
    <recommendedName>
        <fullName evidence="4">Membrane-bound metal-dependent hydrolase</fullName>
    </recommendedName>
</protein>
<accession>A0ABD5Y2V9</accession>
<dbReference type="RefSeq" id="WP_274321698.1">
    <property type="nucleotide sequence ID" value="NZ_CP118158.1"/>
</dbReference>
<sequence>MADLLTHVLAVYVLLTVVGWRIEAITPRWVAVGMGGGAIPDLVKTELVLDSAVVEGVLGAPFSYAPVSTLGGVLLIAAAITLAFARRHWRRAYVSLVAGGVISLVLDGLRVYADGRAGPWLYPFTWWRPPTPSLYVTSDPRVLVLAVAVAGVVFAVDRKREENGSERESRPVHRSP</sequence>
<evidence type="ECO:0000256" key="1">
    <source>
        <dbReference type="SAM" id="Phobius"/>
    </source>
</evidence>